<accession>A0A2I8VMK8</accession>
<protein>
    <recommendedName>
        <fullName evidence="4">DUF4239 domain-containing protein</fullName>
    </recommendedName>
</protein>
<name>A0A2I8VMK8_9EURY</name>
<feature type="transmembrane region" description="Helical" evidence="1">
    <location>
        <begin position="63"/>
        <end position="85"/>
    </location>
</feature>
<keyword evidence="3" id="KW-1185">Reference proteome</keyword>
<reference evidence="2 3" key="1">
    <citation type="submission" date="2018-01" db="EMBL/GenBank/DDBJ databases">
        <title>Complete genome sequence of Salinigranum rubrum GX10T, an extremely halophilic archaeon isolated from a marine solar saltern.</title>
        <authorList>
            <person name="Han S."/>
        </authorList>
    </citation>
    <scope>NUCLEOTIDE SEQUENCE [LARGE SCALE GENOMIC DNA]</scope>
    <source>
        <strain evidence="2 3">GX10</strain>
    </source>
</reference>
<sequence length="333" mass="35504">MSDDVTTASSVQNIDGIGDRAAHWFVLVGNRIAVAAILVAAVVAFFFTLTRAGVLAIGPGSAAASAFASGLISGTVTLVTIALSINQLILSRVFGSPNELFDQLSGTRDLRRRIREHAGEPAVPNDPAEFLNLVAETLTERATRLGSAFEDADHDQPRAVEEYASGIAAYGESIAEQIESQTAIVNVLEVILGTEYARNMTATEHLRNAYGDRLSDAAEAELDAIEDLLESIAVTRQFFKTLSLQQDFARLSRVVAYSGLVSLAASIAMALIYRPDSVTIPVEWLPLVFSLGVGVIVAPLAVFIAYVFRAATIARHTVSVGPFVPPEERSDSG</sequence>
<keyword evidence="1" id="KW-1133">Transmembrane helix</keyword>
<feature type="transmembrane region" description="Helical" evidence="1">
    <location>
        <begin position="254"/>
        <end position="273"/>
    </location>
</feature>
<organism evidence="2 3">
    <name type="scientific">Salinigranum rubrum</name>
    <dbReference type="NCBI Taxonomy" id="755307"/>
    <lineage>
        <taxon>Archaea</taxon>
        <taxon>Methanobacteriati</taxon>
        <taxon>Methanobacteriota</taxon>
        <taxon>Stenosarchaea group</taxon>
        <taxon>Halobacteria</taxon>
        <taxon>Halobacteriales</taxon>
        <taxon>Haloferacaceae</taxon>
        <taxon>Salinigranum</taxon>
    </lineage>
</organism>
<evidence type="ECO:0008006" key="4">
    <source>
        <dbReference type="Google" id="ProtNLM"/>
    </source>
</evidence>
<dbReference type="RefSeq" id="WP_103426803.1">
    <property type="nucleotide sequence ID" value="NZ_CP026309.1"/>
</dbReference>
<proteinExistence type="predicted"/>
<dbReference type="EMBL" id="CP026309">
    <property type="protein sequence ID" value="AUV83114.1"/>
    <property type="molecule type" value="Genomic_DNA"/>
</dbReference>
<keyword evidence="1" id="KW-0472">Membrane</keyword>
<feature type="transmembrane region" description="Helical" evidence="1">
    <location>
        <begin position="285"/>
        <end position="308"/>
    </location>
</feature>
<keyword evidence="1" id="KW-0812">Transmembrane</keyword>
<dbReference type="OrthoDB" id="265845at2157"/>
<evidence type="ECO:0000313" key="3">
    <source>
        <dbReference type="Proteomes" id="UP000236584"/>
    </source>
</evidence>
<feature type="transmembrane region" description="Helical" evidence="1">
    <location>
        <begin position="32"/>
        <end position="57"/>
    </location>
</feature>
<dbReference type="GeneID" id="35593802"/>
<evidence type="ECO:0000313" key="2">
    <source>
        <dbReference type="EMBL" id="AUV83114.1"/>
    </source>
</evidence>
<gene>
    <name evidence="2" type="ORF">C2R22_16880</name>
</gene>
<dbReference type="AlphaFoldDB" id="A0A2I8VMK8"/>
<dbReference type="Pfam" id="PF25927">
    <property type="entry name" value="DUF7972"/>
    <property type="match status" value="1"/>
</dbReference>
<dbReference type="InterPro" id="IPR058278">
    <property type="entry name" value="DUF7972"/>
</dbReference>
<evidence type="ECO:0000256" key="1">
    <source>
        <dbReference type="SAM" id="Phobius"/>
    </source>
</evidence>
<dbReference type="KEGG" id="srub:C2R22_16880"/>
<dbReference type="Proteomes" id="UP000236584">
    <property type="component" value="Chromosome"/>
</dbReference>